<protein>
    <recommendedName>
        <fullName evidence="5">Endonuclease/exonuclease/phosphatase domain-containing protein</fullName>
    </recommendedName>
</protein>
<name>R7T3U9_CAPTE</name>
<dbReference type="AlphaFoldDB" id="R7T3U9"/>
<evidence type="ECO:0000313" key="2">
    <source>
        <dbReference type="EMBL" id="ELT87361.1"/>
    </source>
</evidence>
<dbReference type="EnsemblMetazoa" id="CapteT185540">
    <property type="protein sequence ID" value="CapteP185540"/>
    <property type="gene ID" value="CapteG185540"/>
</dbReference>
<dbReference type="Proteomes" id="UP000014760">
    <property type="component" value="Unassembled WGS sequence"/>
</dbReference>
<reference evidence="4" key="1">
    <citation type="submission" date="2012-12" db="EMBL/GenBank/DDBJ databases">
        <authorList>
            <person name="Hellsten U."/>
            <person name="Grimwood J."/>
            <person name="Chapman J.A."/>
            <person name="Shapiro H."/>
            <person name="Aerts A."/>
            <person name="Otillar R.P."/>
            <person name="Terry A.Y."/>
            <person name="Boore J.L."/>
            <person name="Simakov O."/>
            <person name="Marletaz F."/>
            <person name="Cho S.-J."/>
            <person name="Edsinger-Gonzales E."/>
            <person name="Havlak P."/>
            <person name="Kuo D.-H."/>
            <person name="Larsson T."/>
            <person name="Lv J."/>
            <person name="Arendt D."/>
            <person name="Savage R."/>
            <person name="Osoegawa K."/>
            <person name="de Jong P."/>
            <person name="Lindberg D.R."/>
            <person name="Seaver E.C."/>
            <person name="Weisblat D.A."/>
            <person name="Putnam N.H."/>
            <person name="Grigoriev I.V."/>
            <person name="Rokhsar D.S."/>
        </authorList>
    </citation>
    <scope>NUCLEOTIDE SEQUENCE</scope>
    <source>
        <strain evidence="4">I ESC-2004</strain>
    </source>
</reference>
<gene>
    <name evidence="2" type="ORF">CAPTEDRAFT_185540</name>
</gene>
<reference evidence="3" key="3">
    <citation type="submission" date="2015-06" db="UniProtKB">
        <authorList>
            <consortium name="EnsemblMetazoa"/>
        </authorList>
    </citation>
    <scope>IDENTIFICATION</scope>
</reference>
<evidence type="ECO:0008006" key="5">
    <source>
        <dbReference type="Google" id="ProtNLM"/>
    </source>
</evidence>
<dbReference type="InterPro" id="IPR036691">
    <property type="entry name" value="Endo/exonu/phosph_ase_sf"/>
</dbReference>
<sequence length="419" mass="48019">MPDDMDSIAVHIGNVNFHGVSAMNQDELLSGRPHGGCAICVNSLLKCGDFNTDFTRTNSQHVISLGLFMHECNLKNCSLNAPHVDFTYLNDATGARSVIDHFLISENLIPNVVHFSSLHDGDNLSDHCHIKLQLSLPMMRLHDDPSPQPSETTKKRSRPRATEDNIRNYKNTLRQLLSLIPVPYAALQDDRDSQAHRQAVHEYHDNIVNACIRAAEATIPHTKRRGRAGWKRHAEPQKKNAILWNRIWKESGSPNTGIIHSIRKKTRAEYRRASRWVVWNEEKLKADKMTDTLHSRDFWTEIQWMQRKHTSTTTEMDGERGEDAIRELFAGKYEELYNSVPYDREEMGDILTTLNSRVNEQCKQGKCYDDHKVSVGDVHKAIRSLKHSKSDANNLLSSDHFKNACKDRLKGREYEYGMV</sequence>
<dbReference type="Gene3D" id="3.60.10.10">
    <property type="entry name" value="Endonuclease/exonuclease/phosphatase"/>
    <property type="match status" value="1"/>
</dbReference>
<evidence type="ECO:0000313" key="3">
    <source>
        <dbReference type="EnsemblMetazoa" id="CapteP185540"/>
    </source>
</evidence>
<accession>R7T3U9</accession>
<proteinExistence type="predicted"/>
<organism evidence="2">
    <name type="scientific">Capitella teleta</name>
    <name type="common">Polychaete worm</name>
    <dbReference type="NCBI Taxonomy" id="283909"/>
    <lineage>
        <taxon>Eukaryota</taxon>
        <taxon>Metazoa</taxon>
        <taxon>Spiralia</taxon>
        <taxon>Lophotrochozoa</taxon>
        <taxon>Annelida</taxon>
        <taxon>Polychaeta</taxon>
        <taxon>Sedentaria</taxon>
        <taxon>Scolecida</taxon>
        <taxon>Capitellidae</taxon>
        <taxon>Capitella</taxon>
    </lineage>
</organism>
<reference evidence="2 4" key="2">
    <citation type="journal article" date="2013" name="Nature">
        <title>Insights into bilaterian evolution from three spiralian genomes.</title>
        <authorList>
            <person name="Simakov O."/>
            <person name="Marletaz F."/>
            <person name="Cho S.J."/>
            <person name="Edsinger-Gonzales E."/>
            <person name="Havlak P."/>
            <person name="Hellsten U."/>
            <person name="Kuo D.H."/>
            <person name="Larsson T."/>
            <person name="Lv J."/>
            <person name="Arendt D."/>
            <person name="Savage R."/>
            <person name="Osoegawa K."/>
            <person name="de Jong P."/>
            <person name="Grimwood J."/>
            <person name="Chapman J.A."/>
            <person name="Shapiro H."/>
            <person name="Aerts A."/>
            <person name="Otillar R.P."/>
            <person name="Terry A.Y."/>
            <person name="Boore J.L."/>
            <person name="Grigoriev I.V."/>
            <person name="Lindberg D.R."/>
            <person name="Seaver E.C."/>
            <person name="Weisblat D.A."/>
            <person name="Putnam N.H."/>
            <person name="Rokhsar D.S."/>
        </authorList>
    </citation>
    <scope>NUCLEOTIDE SEQUENCE</scope>
    <source>
        <strain evidence="2 4">I ESC-2004</strain>
    </source>
</reference>
<dbReference type="OrthoDB" id="10071239at2759"/>
<dbReference type="EMBL" id="KB312373">
    <property type="protein sequence ID" value="ELT87361.1"/>
    <property type="molecule type" value="Genomic_DNA"/>
</dbReference>
<evidence type="ECO:0000256" key="1">
    <source>
        <dbReference type="SAM" id="MobiDB-lite"/>
    </source>
</evidence>
<dbReference type="EMBL" id="AMQN01015935">
    <property type="status" value="NOT_ANNOTATED_CDS"/>
    <property type="molecule type" value="Genomic_DNA"/>
</dbReference>
<dbReference type="SUPFAM" id="SSF56219">
    <property type="entry name" value="DNase I-like"/>
    <property type="match status" value="1"/>
</dbReference>
<dbReference type="HOGENOM" id="CLU_038004_4_0_1"/>
<evidence type="ECO:0000313" key="4">
    <source>
        <dbReference type="Proteomes" id="UP000014760"/>
    </source>
</evidence>
<keyword evidence="4" id="KW-1185">Reference proteome</keyword>
<feature type="region of interest" description="Disordered" evidence="1">
    <location>
        <begin position="140"/>
        <end position="164"/>
    </location>
</feature>